<dbReference type="GO" id="GO:0140078">
    <property type="term" value="F:class I DNA-(apurinic or apyrimidinic site) endonuclease activity"/>
    <property type="evidence" value="ECO:0007669"/>
    <property type="project" value="UniProtKB-EC"/>
</dbReference>
<keyword evidence="12" id="KW-0456">Lyase</keyword>
<comment type="similarity">
    <text evidence="3">Belongs to the FPG family.</text>
</comment>
<evidence type="ECO:0000256" key="1">
    <source>
        <dbReference type="ARBA" id="ARBA00001668"/>
    </source>
</evidence>
<evidence type="ECO:0000313" key="20">
    <source>
        <dbReference type="Proteomes" id="UP000177141"/>
    </source>
</evidence>
<keyword evidence="8" id="KW-0378">Hydrolase</keyword>
<dbReference type="PROSITE" id="PS01242">
    <property type="entry name" value="ZF_FPG_1"/>
    <property type="match status" value="1"/>
</dbReference>
<evidence type="ECO:0000256" key="4">
    <source>
        <dbReference type="ARBA" id="ARBA00011245"/>
    </source>
</evidence>
<dbReference type="GO" id="GO:0006284">
    <property type="term" value="P:base-excision repair"/>
    <property type="evidence" value="ECO:0007669"/>
    <property type="project" value="InterPro"/>
</dbReference>
<dbReference type="NCBIfam" id="TIGR00577">
    <property type="entry name" value="fpg"/>
    <property type="match status" value="1"/>
</dbReference>
<keyword evidence="13" id="KW-0511">Multifunctional enzyme</keyword>
<name>A0A1F7J066_9BACT</name>
<dbReference type="InterPro" id="IPR010663">
    <property type="entry name" value="Znf_FPG/IleRS"/>
</dbReference>
<comment type="catalytic activity">
    <reaction evidence="1">
        <text>Hydrolysis of DNA containing ring-opened 7-methylguanine residues, releasing 2,6-diamino-4-hydroxy-5-(N-methyl)formamidopyrimidine.</text>
        <dbReference type="EC" id="3.2.2.23"/>
    </reaction>
</comment>
<dbReference type="InterPro" id="IPR020629">
    <property type="entry name" value="FPG_Glyclase"/>
</dbReference>
<reference evidence="19 20" key="1">
    <citation type="journal article" date="2016" name="Nat. Commun.">
        <title>Thousands of microbial genomes shed light on interconnected biogeochemical processes in an aquifer system.</title>
        <authorList>
            <person name="Anantharaman K."/>
            <person name="Brown C.T."/>
            <person name="Hug L.A."/>
            <person name="Sharon I."/>
            <person name="Castelle C.J."/>
            <person name="Probst A.J."/>
            <person name="Thomas B.C."/>
            <person name="Singh A."/>
            <person name="Wilkins M.J."/>
            <person name="Karaoz U."/>
            <person name="Brodie E.L."/>
            <person name="Williams K.H."/>
            <person name="Hubbard S.S."/>
            <person name="Banfield J.F."/>
        </authorList>
    </citation>
    <scope>NUCLEOTIDE SEQUENCE [LARGE SCALE GENOMIC DNA]</scope>
</reference>
<evidence type="ECO:0000256" key="14">
    <source>
        <dbReference type="ARBA" id="ARBA00023295"/>
    </source>
</evidence>
<dbReference type="InterPro" id="IPR010979">
    <property type="entry name" value="Ribosomal_uS13-like_H2TH"/>
</dbReference>
<dbReference type="PANTHER" id="PTHR22993:SF9">
    <property type="entry name" value="FORMAMIDOPYRIMIDINE-DNA GLYCOSYLASE"/>
    <property type="match status" value="1"/>
</dbReference>
<feature type="domain" description="Formamidopyrimidine-DNA glycosylase catalytic" evidence="18">
    <location>
        <begin position="2"/>
        <end position="125"/>
    </location>
</feature>
<proteinExistence type="inferred from homology"/>
<keyword evidence="9" id="KW-0862">Zinc</keyword>
<protein>
    <submittedName>
        <fullName evidence="19">DNA-formamidopyrimidine glycosylase</fullName>
    </submittedName>
</protein>
<dbReference type="NCBIfam" id="NF002211">
    <property type="entry name" value="PRK01103.1"/>
    <property type="match status" value="1"/>
</dbReference>
<comment type="catalytic activity">
    <reaction evidence="15">
        <text>2'-deoxyribonucleotide-(2'-deoxyribose 5'-phosphate)-2'-deoxyribonucleotide-DNA = a 3'-end 2'-deoxyribonucleotide-(2,3-dehydro-2,3-deoxyribose 5'-phosphate)-DNA + a 5'-end 5'-phospho-2'-deoxyribonucleoside-DNA + H(+)</text>
        <dbReference type="Rhea" id="RHEA:66592"/>
        <dbReference type="Rhea" id="RHEA-COMP:13180"/>
        <dbReference type="Rhea" id="RHEA-COMP:16897"/>
        <dbReference type="Rhea" id="RHEA-COMP:17067"/>
        <dbReference type="ChEBI" id="CHEBI:15378"/>
        <dbReference type="ChEBI" id="CHEBI:136412"/>
        <dbReference type="ChEBI" id="CHEBI:157695"/>
        <dbReference type="ChEBI" id="CHEBI:167181"/>
        <dbReference type="EC" id="4.2.99.18"/>
    </reaction>
</comment>
<dbReference type="FunFam" id="1.10.8.50:FF:000003">
    <property type="entry name" value="Formamidopyrimidine-DNA glycosylase"/>
    <property type="match status" value="1"/>
</dbReference>
<evidence type="ECO:0000256" key="12">
    <source>
        <dbReference type="ARBA" id="ARBA00023239"/>
    </source>
</evidence>
<dbReference type="SUPFAM" id="SSF81624">
    <property type="entry name" value="N-terminal domain of MutM-like DNA repair proteins"/>
    <property type="match status" value="1"/>
</dbReference>
<dbReference type="Pfam" id="PF06831">
    <property type="entry name" value="H2TH"/>
    <property type="match status" value="1"/>
</dbReference>
<dbReference type="PROSITE" id="PS51068">
    <property type="entry name" value="FPG_CAT"/>
    <property type="match status" value="1"/>
</dbReference>
<dbReference type="SMART" id="SM00898">
    <property type="entry name" value="Fapy_DNA_glyco"/>
    <property type="match status" value="1"/>
</dbReference>
<dbReference type="GO" id="GO:0034039">
    <property type="term" value="F:8-oxo-7,8-dihydroguanine DNA N-glycosylase activity"/>
    <property type="evidence" value="ECO:0007669"/>
    <property type="project" value="TreeGrafter"/>
</dbReference>
<dbReference type="AlphaFoldDB" id="A0A1F7J066"/>
<comment type="subunit">
    <text evidence="4">Monomer.</text>
</comment>
<evidence type="ECO:0000256" key="6">
    <source>
        <dbReference type="ARBA" id="ARBA00022763"/>
    </source>
</evidence>
<feature type="domain" description="FPG-type" evidence="17">
    <location>
        <begin position="245"/>
        <end position="279"/>
    </location>
</feature>
<dbReference type="STRING" id="1802061.A3A93_00625"/>
<keyword evidence="11" id="KW-0234">DNA repair</keyword>
<comment type="caution">
    <text evidence="19">The sequence shown here is derived from an EMBL/GenBank/DDBJ whole genome shotgun (WGS) entry which is preliminary data.</text>
</comment>
<evidence type="ECO:0000256" key="15">
    <source>
        <dbReference type="ARBA" id="ARBA00044632"/>
    </source>
</evidence>
<evidence type="ECO:0000256" key="7">
    <source>
        <dbReference type="ARBA" id="ARBA00022771"/>
    </source>
</evidence>
<evidence type="ECO:0000256" key="2">
    <source>
        <dbReference type="ARBA" id="ARBA00001947"/>
    </source>
</evidence>
<dbReference type="InterPro" id="IPR035937">
    <property type="entry name" value="FPG_N"/>
</dbReference>
<evidence type="ECO:0000259" key="18">
    <source>
        <dbReference type="PROSITE" id="PS51068"/>
    </source>
</evidence>
<dbReference type="Gene3D" id="3.20.190.10">
    <property type="entry name" value="MutM-like, N-terminal"/>
    <property type="match status" value="1"/>
</dbReference>
<evidence type="ECO:0000259" key="17">
    <source>
        <dbReference type="PROSITE" id="PS51066"/>
    </source>
</evidence>
<keyword evidence="6" id="KW-0227">DNA damage</keyword>
<keyword evidence="14" id="KW-0326">Glycosidase</keyword>
<evidence type="ECO:0000256" key="9">
    <source>
        <dbReference type="ARBA" id="ARBA00022833"/>
    </source>
</evidence>
<accession>A0A1F7J066</accession>
<keyword evidence="7 16" id="KW-0863">Zinc-finger</keyword>
<evidence type="ECO:0000256" key="11">
    <source>
        <dbReference type="ARBA" id="ARBA00023204"/>
    </source>
</evidence>
<dbReference type="GO" id="GO:0008270">
    <property type="term" value="F:zinc ion binding"/>
    <property type="evidence" value="ECO:0007669"/>
    <property type="project" value="UniProtKB-KW"/>
</dbReference>
<dbReference type="Gene3D" id="1.10.8.50">
    <property type="match status" value="1"/>
</dbReference>
<dbReference type="Pfam" id="PF01149">
    <property type="entry name" value="Fapy_DNA_glyco"/>
    <property type="match status" value="1"/>
</dbReference>
<dbReference type="Pfam" id="PF06827">
    <property type="entry name" value="zf-FPG_IleRS"/>
    <property type="match status" value="1"/>
</dbReference>
<comment type="cofactor">
    <cofactor evidence="2">
        <name>Zn(2+)</name>
        <dbReference type="ChEBI" id="CHEBI:29105"/>
    </cofactor>
</comment>
<evidence type="ECO:0000313" key="19">
    <source>
        <dbReference type="EMBL" id="OGK49000.1"/>
    </source>
</evidence>
<evidence type="ECO:0000256" key="10">
    <source>
        <dbReference type="ARBA" id="ARBA00023125"/>
    </source>
</evidence>
<dbReference type="GO" id="GO:0003684">
    <property type="term" value="F:damaged DNA binding"/>
    <property type="evidence" value="ECO:0007669"/>
    <property type="project" value="InterPro"/>
</dbReference>
<dbReference type="InterPro" id="IPR012319">
    <property type="entry name" value="FPG_cat"/>
</dbReference>
<evidence type="ECO:0000256" key="16">
    <source>
        <dbReference type="PROSITE-ProRule" id="PRU00391"/>
    </source>
</evidence>
<evidence type="ECO:0000256" key="3">
    <source>
        <dbReference type="ARBA" id="ARBA00009409"/>
    </source>
</evidence>
<dbReference type="PANTHER" id="PTHR22993">
    <property type="entry name" value="FORMAMIDOPYRIMIDINE-DNA GLYCOSYLASE"/>
    <property type="match status" value="1"/>
</dbReference>
<keyword evidence="10" id="KW-0238">DNA-binding</keyword>
<sequence length="279" mass="31895">MPELPEVESIRMYLSANIVGKTLQGVEILEKKMFFGDPKKITGKKIIAILRSGKVLTIQFENKLYLSTHLKLSGQILYSPDKNKPIFKNTIPRANTNKMPGKTTRIILNFDDDSVIYFNDLRKFGWMKLSDKPAHAKGTDVLSKDFTFKYFEKAIAKTARPIKVVIMDQERMAGIGNIYANDALWLAKIHPARKCNTLTLQEKKILYRSILDTIKEGLKYKGSSAHDELYLLPDSSKGSYQNHFKAYHQHGTPCKRCKTIMKRMELGGRGTFFCPHCQK</sequence>
<dbReference type="CDD" id="cd08966">
    <property type="entry name" value="EcFpg-like_N"/>
    <property type="match status" value="1"/>
</dbReference>
<evidence type="ECO:0000256" key="5">
    <source>
        <dbReference type="ARBA" id="ARBA00022723"/>
    </source>
</evidence>
<dbReference type="InterPro" id="IPR000214">
    <property type="entry name" value="Znf_DNA_glyclase/AP_lyase"/>
</dbReference>
<dbReference type="PROSITE" id="PS51066">
    <property type="entry name" value="ZF_FPG_2"/>
    <property type="match status" value="1"/>
</dbReference>
<dbReference type="EMBL" id="MGAL01000007">
    <property type="protein sequence ID" value="OGK49000.1"/>
    <property type="molecule type" value="Genomic_DNA"/>
</dbReference>
<dbReference type="InterPro" id="IPR015887">
    <property type="entry name" value="DNA_glyclase_Znf_dom_DNA_BS"/>
</dbReference>
<organism evidence="19 20">
    <name type="scientific">Candidatus Roizmanbacteria bacterium RIFCSPLOWO2_01_FULL_38_12</name>
    <dbReference type="NCBI Taxonomy" id="1802061"/>
    <lineage>
        <taxon>Bacteria</taxon>
        <taxon>Candidatus Roizmaniibacteriota</taxon>
    </lineage>
</organism>
<dbReference type="SMART" id="SM01232">
    <property type="entry name" value="H2TH"/>
    <property type="match status" value="1"/>
</dbReference>
<evidence type="ECO:0000256" key="13">
    <source>
        <dbReference type="ARBA" id="ARBA00023268"/>
    </source>
</evidence>
<gene>
    <name evidence="19" type="ORF">A3A93_00625</name>
</gene>
<evidence type="ECO:0000256" key="8">
    <source>
        <dbReference type="ARBA" id="ARBA00022801"/>
    </source>
</evidence>
<keyword evidence="5" id="KW-0479">Metal-binding</keyword>
<dbReference type="SUPFAM" id="SSF46946">
    <property type="entry name" value="S13-like H2TH domain"/>
    <property type="match status" value="1"/>
</dbReference>
<dbReference type="InterPro" id="IPR015886">
    <property type="entry name" value="H2TH_FPG"/>
</dbReference>
<dbReference type="SUPFAM" id="SSF57716">
    <property type="entry name" value="Glucocorticoid receptor-like (DNA-binding domain)"/>
    <property type="match status" value="1"/>
</dbReference>
<dbReference type="Proteomes" id="UP000177141">
    <property type="component" value="Unassembled WGS sequence"/>
</dbReference>